<dbReference type="EMBL" id="JAACYS010000049">
    <property type="protein sequence ID" value="NCU18187.1"/>
    <property type="molecule type" value="Genomic_DNA"/>
</dbReference>
<comment type="caution">
    <text evidence="1">The sequence shown here is derived from an EMBL/GenBank/DDBJ whole genome shotgun (WGS) entry which is preliminary data.</text>
</comment>
<dbReference type="PANTHER" id="PTHR34387:SF1">
    <property type="entry name" value="PERIPLASMIC IMMUNOGENIC PROTEIN"/>
    <property type="match status" value="1"/>
</dbReference>
<dbReference type="Proteomes" id="UP000743899">
    <property type="component" value="Unassembled WGS sequence"/>
</dbReference>
<organism evidence="1 2">
    <name type="scientific">Pallidibacillus pasinlerensis</name>
    <dbReference type="NCBI Taxonomy" id="2703818"/>
    <lineage>
        <taxon>Bacteria</taxon>
        <taxon>Bacillati</taxon>
        <taxon>Bacillota</taxon>
        <taxon>Bacilli</taxon>
        <taxon>Bacillales</taxon>
        <taxon>Bacillaceae</taxon>
        <taxon>Pallidibacillus</taxon>
    </lineage>
</organism>
<dbReference type="InterPro" id="IPR007497">
    <property type="entry name" value="SIMPL/DUF541"/>
</dbReference>
<name>A0ABX0AAR6_9BACI</name>
<evidence type="ECO:0000313" key="2">
    <source>
        <dbReference type="Proteomes" id="UP000743899"/>
    </source>
</evidence>
<keyword evidence="2" id="KW-1185">Reference proteome</keyword>
<evidence type="ECO:0000313" key="1">
    <source>
        <dbReference type="EMBL" id="NCU18187.1"/>
    </source>
</evidence>
<dbReference type="InterPro" id="IPR052022">
    <property type="entry name" value="26kDa_periplasmic_antigen"/>
</dbReference>
<dbReference type="Gene3D" id="3.30.110.170">
    <property type="entry name" value="Protein of unknown function (DUF541), domain 1"/>
    <property type="match status" value="1"/>
</dbReference>
<dbReference type="Gene3D" id="3.30.70.2970">
    <property type="entry name" value="Protein of unknown function (DUF541), domain 2"/>
    <property type="match status" value="1"/>
</dbReference>
<accession>A0ABX0AAR6</accession>
<dbReference type="PANTHER" id="PTHR34387">
    <property type="entry name" value="SLR1258 PROTEIN"/>
    <property type="match status" value="1"/>
</dbReference>
<proteinExistence type="predicted"/>
<sequence length="227" mass="25061">MRIMHSYPIRTLSPNQVLPRREVNVITVSGEGRVSVEPNLAYITVGVETESKNLQGAQGENSQTSANVLEAIFNLQVPRENVRTIEYRINNVYDFVDGKQIFRGYEVRHLLEVKVEDISKVGEVVDAAVAAGANVIYNVRFDISDRSERYNEALVLALREAQSKARTLAGAMGVNWNPVPFEITEAKGGAVPVPFQTFEATKVAGVSTPIEPGQLRIEALIIAKFAY</sequence>
<reference evidence="1 2" key="1">
    <citation type="submission" date="2020-01" db="EMBL/GenBank/DDBJ databases">
        <title>A novel Bacillus sp. from Pasinler.</title>
        <authorList>
            <person name="Adiguzel A."/>
            <person name="Ay H."/>
            <person name="Baltaci M.O."/>
        </authorList>
    </citation>
    <scope>NUCLEOTIDE SEQUENCE [LARGE SCALE GENOMIC DNA]</scope>
    <source>
        <strain evidence="1 2">P1</strain>
    </source>
</reference>
<protein>
    <submittedName>
        <fullName evidence="1">SIMPL domain-containing protein</fullName>
    </submittedName>
</protein>
<dbReference type="Pfam" id="PF04402">
    <property type="entry name" value="SIMPL"/>
    <property type="match status" value="1"/>
</dbReference>
<gene>
    <name evidence="1" type="ORF">GW534_10715</name>
</gene>